<comment type="caution">
    <text evidence="3">The sequence shown here is derived from an EMBL/GenBank/DDBJ whole genome shotgun (WGS) entry which is preliminary data.</text>
</comment>
<feature type="transmembrane region" description="Helical" evidence="1">
    <location>
        <begin position="23"/>
        <end position="43"/>
    </location>
</feature>
<keyword evidence="1" id="KW-0812">Transmembrane</keyword>
<evidence type="ECO:0000256" key="1">
    <source>
        <dbReference type="SAM" id="Phobius"/>
    </source>
</evidence>
<organism evidence="3 4">
    <name type="scientific">Meripilus lineatus</name>
    <dbReference type="NCBI Taxonomy" id="2056292"/>
    <lineage>
        <taxon>Eukaryota</taxon>
        <taxon>Fungi</taxon>
        <taxon>Dikarya</taxon>
        <taxon>Basidiomycota</taxon>
        <taxon>Agaricomycotina</taxon>
        <taxon>Agaricomycetes</taxon>
        <taxon>Polyporales</taxon>
        <taxon>Meripilaceae</taxon>
        <taxon>Meripilus</taxon>
    </lineage>
</organism>
<sequence length="242" mass="27338">MSLNSPWTPDPAKFSELADGFRVIRYIAVATYAAWLWDSFLTLSDDIRLFREFKSSLTDVVYLFSRISAFAFLTATVSFLCTVTPLEGSDSVNQFAETAMEAKCHDAVKPMIWLSMISLPPNSLLFVIRIRAVFYDSKITQGFFATLWLSVLAGALIQPFCVTFNYSNVFHTCIATTVRPYCTSGAITVMLHDTMVLLAISTKIILQTFVGSWKEKLKTFFSTNEMPQVSRLLVRTGQQYYL</sequence>
<dbReference type="EMBL" id="JANAWD010000171">
    <property type="protein sequence ID" value="KAJ3484916.1"/>
    <property type="molecule type" value="Genomic_DNA"/>
</dbReference>
<evidence type="ECO:0000313" key="3">
    <source>
        <dbReference type="EMBL" id="KAJ3484916.1"/>
    </source>
</evidence>
<accession>A0AAD5V8J6</accession>
<keyword evidence="1" id="KW-0472">Membrane</keyword>
<gene>
    <name evidence="3" type="ORF">NLI96_g5315</name>
</gene>
<dbReference type="AlphaFoldDB" id="A0AAD5V8J6"/>
<feature type="transmembrane region" description="Helical" evidence="1">
    <location>
        <begin position="63"/>
        <end position="86"/>
    </location>
</feature>
<proteinExistence type="predicted"/>
<dbReference type="Pfam" id="PF20151">
    <property type="entry name" value="DUF6533"/>
    <property type="match status" value="1"/>
</dbReference>
<feature type="transmembrane region" description="Helical" evidence="1">
    <location>
        <begin position="142"/>
        <end position="166"/>
    </location>
</feature>
<feature type="domain" description="DUF6533" evidence="2">
    <location>
        <begin position="26"/>
        <end position="70"/>
    </location>
</feature>
<dbReference type="InterPro" id="IPR045340">
    <property type="entry name" value="DUF6533"/>
</dbReference>
<keyword evidence="1" id="KW-1133">Transmembrane helix</keyword>
<dbReference type="Proteomes" id="UP001212997">
    <property type="component" value="Unassembled WGS sequence"/>
</dbReference>
<name>A0AAD5V8J6_9APHY</name>
<evidence type="ECO:0000313" key="4">
    <source>
        <dbReference type="Proteomes" id="UP001212997"/>
    </source>
</evidence>
<evidence type="ECO:0000259" key="2">
    <source>
        <dbReference type="Pfam" id="PF20151"/>
    </source>
</evidence>
<reference evidence="3" key="1">
    <citation type="submission" date="2022-07" db="EMBL/GenBank/DDBJ databases">
        <title>Genome Sequence of Physisporinus lineatus.</title>
        <authorList>
            <person name="Buettner E."/>
        </authorList>
    </citation>
    <scope>NUCLEOTIDE SEQUENCE</scope>
    <source>
        <strain evidence="3">VT162</strain>
    </source>
</reference>
<keyword evidence="4" id="KW-1185">Reference proteome</keyword>
<protein>
    <recommendedName>
        <fullName evidence="2">DUF6533 domain-containing protein</fullName>
    </recommendedName>
</protein>